<dbReference type="Proteomes" id="UP001497700">
    <property type="component" value="Unassembled WGS sequence"/>
</dbReference>
<evidence type="ECO:0000313" key="1">
    <source>
        <dbReference type="EMBL" id="KAI4868161.1"/>
    </source>
</evidence>
<feature type="non-terminal residue" evidence="1">
    <location>
        <position position="163"/>
    </location>
</feature>
<evidence type="ECO:0000313" key="2">
    <source>
        <dbReference type="Proteomes" id="UP001497700"/>
    </source>
</evidence>
<dbReference type="EMBL" id="MU393440">
    <property type="protein sequence ID" value="KAI4868161.1"/>
    <property type="molecule type" value="Genomic_DNA"/>
</dbReference>
<protein>
    <submittedName>
        <fullName evidence="1">Uncharacterized protein</fullName>
    </submittedName>
</protein>
<gene>
    <name evidence="1" type="ORF">F4820DRAFT_410991</name>
</gene>
<sequence>MQVGINQITFVGLTPSIDQHSVKIEGVGTATISDTTVELLPNREIFHDVYPESDSDNSDTPDEENHTKRIWGTEELLTVREQMEQLRTEQEYATELTKSADSRLKLLDSYEKSVTEMPYAEVDIEETIATYKAEREKLFEDDSRFQLDDPPLFPSAVAPVQAL</sequence>
<comment type="caution">
    <text evidence="1">The sequence shown here is derived from an EMBL/GenBank/DDBJ whole genome shotgun (WGS) entry which is preliminary data.</text>
</comment>
<reference evidence="1 2" key="1">
    <citation type="journal article" date="2022" name="New Phytol.">
        <title>Ecological generalism drives hyperdiversity of secondary metabolite gene clusters in xylarialean endophytes.</title>
        <authorList>
            <person name="Franco M.E.E."/>
            <person name="Wisecaver J.H."/>
            <person name="Arnold A.E."/>
            <person name="Ju Y.M."/>
            <person name="Slot J.C."/>
            <person name="Ahrendt S."/>
            <person name="Moore L.P."/>
            <person name="Eastman K.E."/>
            <person name="Scott K."/>
            <person name="Konkel Z."/>
            <person name="Mondo S.J."/>
            <person name="Kuo A."/>
            <person name="Hayes R.D."/>
            <person name="Haridas S."/>
            <person name="Andreopoulos B."/>
            <person name="Riley R."/>
            <person name="LaButti K."/>
            <person name="Pangilinan J."/>
            <person name="Lipzen A."/>
            <person name="Amirebrahimi M."/>
            <person name="Yan J."/>
            <person name="Adam C."/>
            <person name="Keymanesh K."/>
            <person name="Ng V."/>
            <person name="Louie K."/>
            <person name="Northen T."/>
            <person name="Drula E."/>
            <person name="Henrissat B."/>
            <person name="Hsieh H.M."/>
            <person name="Youens-Clark K."/>
            <person name="Lutzoni F."/>
            <person name="Miadlikowska J."/>
            <person name="Eastwood D.C."/>
            <person name="Hamelin R.C."/>
            <person name="Grigoriev I.V."/>
            <person name="U'Ren J.M."/>
        </authorList>
    </citation>
    <scope>NUCLEOTIDE SEQUENCE [LARGE SCALE GENOMIC DNA]</scope>
    <source>
        <strain evidence="1 2">CBS 119005</strain>
    </source>
</reference>
<accession>A0ACB9Z8K8</accession>
<keyword evidence="2" id="KW-1185">Reference proteome</keyword>
<organism evidence="1 2">
    <name type="scientific">Hypoxylon rubiginosum</name>
    <dbReference type="NCBI Taxonomy" id="110542"/>
    <lineage>
        <taxon>Eukaryota</taxon>
        <taxon>Fungi</taxon>
        <taxon>Dikarya</taxon>
        <taxon>Ascomycota</taxon>
        <taxon>Pezizomycotina</taxon>
        <taxon>Sordariomycetes</taxon>
        <taxon>Xylariomycetidae</taxon>
        <taxon>Xylariales</taxon>
        <taxon>Hypoxylaceae</taxon>
        <taxon>Hypoxylon</taxon>
    </lineage>
</organism>
<proteinExistence type="predicted"/>
<name>A0ACB9Z8K8_9PEZI</name>